<dbReference type="EC" id="4.2.99.18" evidence="2"/>
<keyword evidence="3" id="KW-0227">DNA damage</keyword>
<dbReference type="PANTHER" id="PTHR10242:SF2">
    <property type="entry name" value="N-GLYCOSYLASE_DNA LYASE"/>
    <property type="match status" value="1"/>
</dbReference>
<evidence type="ECO:0000256" key="6">
    <source>
        <dbReference type="ARBA" id="ARBA00023239"/>
    </source>
</evidence>
<dbReference type="Proteomes" id="UP001479436">
    <property type="component" value="Unassembled WGS sequence"/>
</dbReference>
<dbReference type="Gene3D" id="3.30.310.40">
    <property type="match status" value="1"/>
</dbReference>
<dbReference type="PANTHER" id="PTHR10242">
    <property type="entry name" value="8-OXOGUANINE DNA GLYCOSYLASE"/>
    <property type="match status" value="1"/>
</dbReference>
<reference evidence="11 12" key="1">
    <citation type="submission" date="2023-04" db="EMBL/GenBank/DDBJ databases">
        <title>Genome of Basidiobolus ranarum AG-B5.</title>
        <authorList>
            <person name="Stajich J.E."/>
            <person name="Carter-House D."/>
            <person name="Gryganskyi A."/>
        </authorList>
    </citation>
    <scope>NUCLEOTIDE SEQUENCE [LARGE SCALE GENOMIC DNA]</scope>
    <source>
        <strain evidence="11 12">AG-B5</strain>
    </source>
</reference>
<dbReference type="InterPro" id="IPR052054">
    <property type="entry name" value="Oxidative_DNA_repair_enzyme"/>
</dbReference>
<dbReference type="SUPFAM" id="SSF48150">
    <property type="entry name" value="DNA-glycosylase"/>
    <property type="match status" value="1"/>
</dbReference>
<dbReference type="SMART" id="SM00478">
    <property type="entry name" value="ENDO3c"/>
    <property type="match status" value="1"/>
</dbReference>
<proteinExistence type="inferred from homology"/>
<keyword evidence="12" id="KW-1185">Reference proteome</keyword>
<evidence type="ECO:0000313" key="12">
    <source>
        <dbReference type="Proteomes" id="UP001479436"/>
    </source>
</evidence>
<dbReference type="InterPro" id="IPR003265">
    <property type="entry name" value="HhH-GPD_domain"/>
</dbReference>
<evidence type="ECO:0000256" key="4">
    <source>
        <dbReference type="ARBA" id="ARBA00022801"/>
    </source>
</evidence>
<comment type="caution">
    <text evidence="11">The sequence shown here is derived from an EMBL/GenBank/DDBJ whole genome shotgun (WGS) entry which is preliminary data.</text>
</comment>
<dbReference type="GO" id="GO:0140078">
    <property type="term" value="F:class I DNA-(apurinic or apyrimidinic site) endonuclease activity"/>
    <property type="evidence" value="ECO:0007669"/>
    <property type="project" value="UniProtKB-EC"/>
</dbReference>
<dbReference type="InterPro" id="IPR023170">
    <property type="entry name" value="HhH_base_excis_C"/>
</dbReference>
<evidence type="ECO:0000256" key="5">
    <source>
        <dbReference type="ARBA" id="ARBA00023204"/>
    </source>
</evidence>
<comment type="catalytic activity">
    <reaction evidence="9">
        <text>2'-deoxyribonucleotide-(2'-deoxyribose 5'-phosphate)-2'-deoxyribonucleotide-DNA = a 3'-end 2'-deoxyribonucleotide-(2,3-dehydro-2,3-deoxyribose 5'-phosphate)-DNA + a 5'-end 5'-phospho-2'-deoxyribonucleoside-DNA + H(+)</text>
        <dbReference type="Rhea" id="RHEA:66592"/>
        <dbReference type="Rhea" id="RHEA-COMP:13180"/>
        <dbReference type="Rhea" id="RHEA-COMP:16897"/>
        <dbReference type="Rhea" id="RHEA-COMP:17067"/>
        <dbReference type="ChEBI" id="CHEBI:15378"/>
        <dbReference type="ChEBI" id="CHEBI:136412"/>
        <dbReference type="ChEBI" id="CHEBI:157695"/>
        <dbReference type="ChEBI" id="CHEBI:167181"/>
        <dbReference type="EC" id="4.2.99.18"/>
    </reaction>
</comment>
<evidence type="ECO:0000313" key="11">
    <source>
        <dbReference type="EMBL" id="KAK9763931.1"/>
    </source>
</evidence>
<name>A0ABR2WR81_9FUNG</name>
<evidence type="ECO:0000256" key="1">
    <source>
        <dbReference type="ARBA" id="ARBA00010679"/>
    </source>
</evidence>
<dbReference type="Gene3D" id="1.10.340.30">
    <property type="entry name" value="Hypothetical protein, domain 2"/>
    <property type="match status" value="1"/>
</dbReference>
<evidence type="ECO:0000256" key="7">
    <source>
        <dbReference type="ARBA" id="ARBA00023268"/>
    </source>
</evidence>
<accession>A0ABR2WR81</accession>
<comment type="similarity">
    <text evidence="1">Belongs to the type-1 OGG1 family.</text>
</comment>
<gene>
    <name evidence="11" type="primary">OGG1</name>
    <name evidence="11" type="ORF">K7432_008986</name>
</gene>
<evidence type="ECO:0000256" key="2">
    <source>
        <dbReference type="ARBA" id="ARBA00012720"/>
    </source>
</evidence>
<evidence type="ECO:0000256" key="8">
    <source>
        <dbReference type="ARBA" id="ARBA00023295"/>
    </source>
</evidence>
<evidence type="ECO:0000256" key="9">
    <source>
        <dbReference type="ARBA" id="ARBA00044632"/>
    </source>
</evidence>
<keyword evidence="7" id="KW-0511">Multifunctional enzyme</keyword>
<dbReference type="SUPFAM" id="SSF55945">
    <property type="entry name" value="TATA-box binding protein-like"/>
    <property type="match status" value="1"/>
</dbReference>
<feature type="domain" description="HhH-GPD" evidence="10">
    <location>
        <begin position="120"/>
        <end position="297"/>
    </location>
</feature>
<keyword evidence="6 11" id="KW-0456">Lyase</keyword>
<dbReference type="InterPro" id="IPR011257">
    <property type="entry name" value="DNA_glycosylase"/>
</dbReference>
<keyword evidence="5" id="KW-0234">DNA repair</keyword>
<dbReference type="Pfam" id="PF00730">
    <property type="entry name" value="HhH-GPD"/>
    <property type="match status" value="1"/>
</dbReference>
<protein>
    <recommendedName>
        <fullName evidence="2">DNA-(apurinic or apyrimidinic site) lyase</fullName>
        <ecNumber evidence="2">4.2.99.18</ecNumber>
    </recommendedName>
</protein>
<keyword evidence="4" id="KW-0378">Hydrolase</keyword>
<keyword evidence="8" id="KW-0326">Glycosidase</keyword>
<evidence type="ECO:0000259" key="10">
    <source>
        <dbReference type="SMART" id="SM00478"/>
    </source>
</evidence>
<dbReference type="Pfam" id="PF07934">
    <property type="entry name" value="OGG_N"/>
    <property type="match status" value="1"/>
</dbReference>
<dbReference type="CDD" id="cd00056">
    <property type="entry name" value="ENDO3c"/>
    <property type="match status" value="1"/>
</dbReference>
<organism evidence="11 12">
    <name type="scientific">Basidiobolus ranarum</name>
    <dbReference type="NCBI Taxonomy" id="34480"/>
    <lineage>
        <taxon>Eukaryota</taxon>
        <taxon>Fungi</taxon>
        <taxon>Fungi incertae sedis</taxon>
        <taxon>Zoopagomycota</taxon>
        <taxon>Entomophthoromycotina</taxon>
        <taxon>Basidiobolomycetes</taxon>
        <taxon>Basidiobolales</taxon>
        <taxon>Basidiobolaceae</taxon>
        <taxon>Basidiobolus</taxon>
    </lineage>
</organism>
<evidence type="ECO:0000256" key="3">
    <source>
        <dbReference type="ARBA" id="ARBA00022763"/>
    </source>
</evidence>
<dbReference type="InterPro" id="IPR012904">
    <property type="entry name" value="OGG_N"/>
</dbReference>
<sequence length="342" mass="39444">MTQWNSIKVHSTELHLDTTLNSGQTFRWKKTGETEWSNVLNNTLVTLRQTEDSLEYCTYSEKVDGLEELLTDYFQLKVDLDQCYKRWNSVDENFANKSEHFLGIRILRQDPVENLISFICSSNNNIKRISQMVEKLCVKYGDYVGKIGEESFFTFPELEKLKDNEVELELRKLGFGYRAKFIRGTANHLVVNHSDPRSWLLSLRDIPYSEVHAELMKLPGVGAKVADCVCLMSLDKHEAIPVDTHVWQIAKRDYGFLDGKPVKSLTPKIYTEVGNHFRDLFGEYSGWAHSVLFTADLKSFGDRTKKRDTTEAVQLQEKKVKIPSRTTVTTTRTTLLRSRKSV</sequence>
<dbReference type="EMBL" id="JASJQH010000529">
    <property type="protein sequence ID" value="KAK9763931.1"/>
    <property type="molecule type" value="Genomic_DNA"/>
</dbReference>
<dbReference type="Gene3D" id="1.10.1670.10">
    <property type="entry name" value="Helix-hairpin-Helix base-excision DNA repair enzymes (C-terminal)"/>
    <property type="match status" value="1"/>
</dbReference>